<evidence type="ECO:0000256" key="1">
    <source>
        <dbReference type="SAM" id="MobiDB-lite"/>
    </source>
</evidence>
<feature type="compositionally biased region" description="Basic and acidic residues" evidence="1">
    <location>
        <begin position="91"/>
        <end position="101"/>
    </location>
</feature>
<dbReference type="Proteomes" id="UP001055172">
    <property type="component" value="Unassembled WGS sequence"/>
</dbReference>
<feature type="region of interest" description="Disordered" evidence="1">
    <location>
        <begin position="1"/>
        <end position="156"/>
    </location>
</feature>
<feature type="compositionally biased region" description="Basic and acidic residues" evidence="1">
    <location>
        <begin position="120"/>
        <end position="129"/>
    </location>
</feature>
<protein>
    <submittedName>
        <fullName evidence="2">Uncharacterized protein</fullName>
    </submittedName>
</protein>
<keyword evidence="3" id="KW-1185">Reference proteome</keyword>
<comment type="caution">
    <text evidence="2">The sequence shown here is derived from an EMBL/GenBank/DDBJ whole genome shotgun (WGS) entry which is preliminary data.</text>
</comment>
<dbReference type="AlphaFoldDB" id="A0AA37LQC4"/>
<sequence>MADVDARPADEAGDGRDVQEPVEDDAAVLGQVHVREQADGGRGGNGHVGGAELVGPGHEVRRAPLVGERDKDTGARVHVGVGGGENGSQEHGVDDVGKDLDAGQVGGDDQGGRRGVLGVEQKRRVVGRDEEADEEDGGHEQAEDAPEGPTDGAGHALLGVLGLAGADADQLGPLETEAGRDQDRPEADELADRAVDNGRMAMLRESFQYWMMTPAAVSSRAKVMDQLNQYIQPMAKPRVGSMKREAYERRHDGVDDGPDEDEGDEGADGARGRDGLSAAEEEAGADGAACDDVSENNCDPGKEDDDGVSVGDIPMAMNCR</sequence>
<feature type="compositionally biased region" description="Basic and acidic residues" evidence="1">
    <location>
        <begin position="58"/>
        <end position="75"/>
    </location>
</feature>
<feature type="region of interest" description="Disordered" evidence="1">
    <location>
        <begin position="250"/>
        <end position="320"/>
    </location>
</feature>
<evidence type="ECO:0000313" key="2">
    <source>
        <dbReference type="EMBL" id="GJC81084.1"/>
    </source>
</evidence>
<feature type="compositionally biased region" description="Basic and acidic residues" evidence="1">
    <location>
        <begin position="1"/>
        <end position="19"/>
    </location>
</feature>
<reference evidence="2 3" key="1">
    <citation type="submission" date="2021-07" db="EMBL/GenBank/DDBJ databases">
        <title>Genome data of Colletotrichum spaethianum.</title>
        <authorList>
            <person name="Utami Y.D."/>
            <person name="Hiruma K."/>
        </authorList>
    </citation>
    <scope>NUCLEOTIDE SEQUENCE [LARGE SCALE GENOMIC DNA]</scope>
    <source>
        <strain evidence="2 3">MAFF 242679</strain>
    </source>
</reference>
<organism evidence="2 3">
    <name type="scientific">Colletotrichum liriopes</name>
    <dbReference type="NCBI Taxonomy" id="708192"/>
    <lineage>
        <taxon>Eukaryota</taxon>
        <taxon>Fungi</taxon>
        <taxon>Dikarya</taxon>
        <taxon>Ascomycota</taxon>
        <taxon>Pezizomycotina</taxon>
        <taxon>Sordariomycetes</taxon>
        <taxon>Hypocreomycetidae</taxon>
        <taxon>Glomerellales</taxon>
        <taxon>Glomerellaceae</taxon>
        <taxon>Colletotrichum</taxon>
        <taxon>Colletotrichum spaethianum species complex</taxon>
    </lineage>
</organism>
<feature type="compositionally biased region" description="Basic and acidic residues" evidence="1">
    <location>
        <begin position="177"/>
        <end position="195"/>
    </location>
</feature>
<evidence type="ECO:0000313" key="3">
    <source>
        <dbReference type="Proteomes" id="UP001055172"/>
    </source>
</evidence>
<name>A0AA37LQC4_9PEZI</name>
<gene>
    <name evidence="2" type="ORF">ColLi_03922</name>
</gene>
<accession>A0AA37LQC4</accession>
<feature type="compositionally biased region" description="Gly residues" evidence="1">
    <location>
        <begin position="104"/>
        <end position="115"/>
    </location>
</feature>
<dbReference type="EMBL" id="BPPX01000006">
    <property type="protein sequence ID" value="GJC81084.1"/>
    <property type="molecule type" value="Genomic_DNA"/>
</dbReference>
<feature type="compositionally biased region" description="Acidic residues" evidence="1">
    <location>
        <begin position="255"/>
        <end position="267"/>
    </location>
</feature>
<proteinExistence type="predicted"/>
<feature type="region of interest" description="Disordered" evidence="1">
    <location>
        <begin position="175"/>
        <end position="195"/>
    </location>
</feature>
<feature type="compositionally biased region" description="Gly residues" evidence="1">
    <location>
        <begin position="40"/>
        <end position="49"/>
    </location>
</feature>